<evidence type="ECO:0000313" key="4">
    <source>
        <dbReference type="Proteomes" id="UP001204144"/>
    </source>
</evidence>
<dbReference type="EMBL" id="RJUF01000196">
    <property type="protein sequence ID" value="MCP9766218.1"/>
    <property type="molecule type" value="Genomic_DNA"/>
</dbReference>
<dbReference type="Proteomes" id="UP001204144">
    <property type="component" value="Unassembled WGS sequence"/>
</dbReference>
<organism evidence="2 4">
    <name type="scientific">Lacihabitans soyangensis</name>
    <dbReference type="NCBI Taxonomy" id="869394"/>
    <lineage>
        <taxon>Bacteria</taxon>
        <taxon>Pseudomonadati</taxon>
        <taxon>Bacteroidota</taxon>
        <taxon>Cytophagia</taxon>
        <taxon>Cytophagales</taxon>
        <taxon>Leadbetterellaceae</taxon>
        <taxon>Lacihabitans</taxon>
    </lineage>
</organism>
<gene>
    <name evidence="2" type="ORF">EGI31_11975</name>
    <name evidence="3" type="ORF">EGI31_25045</name>
</gene>
<evidence type="ECO:0000259" key="1">
    <source>
        <dbReference type="Pfam" id="PF09413"/>
    </source>
</evidence>
<dbReference type="AlphaFoldDB" id="A0AAE3KT24"/>
<name>A0AAE3KT24_9BACT</name>
<keyword evidence="4" id="KW-1185">Reference proteome</keyword>
<proteinExistence type="predicted"/>
<protein>
    <recommendedName>
        <fullName evidence="1">DUF2007 domain-containing protein</fullName>
    </recommendedName>
</protein>
<comment type="caution">
    <text evidence="2">The sequence shown here is derived from an EMBL/GenBank/DDBJ whole genome shotgun (WGS) entry which is preliminary data.</text>
</comment>
<feature type="domain" description="DUF2007" evidence="1">
    <location>
        <begin position="4"/>
        <end position="65"/>
    </location>
</feature>
<sequence>MGNWVTVFKEKDRMRAELLKNELENNNIESVILDKVDHNYPVLGIVEIKVLESNQILAEHIINDFRIDD</sequence>
<evidence type="ECO:0000313" key="2">
    <source>
        <dbReference type="EMBL" id="MCP9763673.1"/>
    </source>
</evidence>
<dbReference type="Pfam" id="PF09413">
    <property type="entry name" value="DUF2007"/>
    <property type="match status" value="1"/>
</dbReference>
<dbReference type="EMBL" id="RJUF01000035">
    <property type="protein sequence ID" value="MCP9763673.1"/>
    <property type="molecule type" value="Genomic_DNA"/>
</dbReference>
<dbReference type="InterPro" id="IPR018551">
    <property type="entry name" value="DUF2007"/>
</dbReference>
<evidence type="ECO:0000313" key="3">
    <source>
        <dbReference type="EMBL" id="MCP9766218.1"/>
    </source>
</evidence>
<accession>A0AAE3KT24</accession>
<dbReference type="RefSeq" id="WP_255037448.1">
    <property type="nucleotide sequence ID" value="NZ_RJUF01000035.1"/>
</dbReference>
<reference evidence="2 4" key="1">
    <citation type="submission" date="2018-11" db="EMBL/GenBank/DDBJ databases">
        <title>Novel bacteria species description.</title>
        <authorList>
            <person name="Han J.-H."/>
        </authorList>
    </citation>
    <scope>NUCLEOTIDE SEQUENCE [LARGE SCALE GENOMIC DNA]</scope>
    <source>
        <strain evidence="2 4">KCTC23259</strain>
    </source>
</reference>